<dbReference type="FunFam" id="2.60.40.1120:FF:000003">
    <property type="entry name" value="Outer membrane protein Omp121"/>
    <property type="match status" value="1"/>
</dbReference>
<keyword evidence="7 8" id="KW-0998">Cell outer membrane</keyword>
<sequence>MKKTLHGLLTLFMVLVVQLVFAQEKTITGTVVDEDGLPLPGVNVIEKGTNNGVQTDFDGEYSISVSQRATLVFSYVGFASQEIKVGSSSTINATMVVDAAALDEVVVMGYVSKKREDMTGSAVQISNETLQQTPAASVDQALQGKVAGLQISSTSGTPGSTQDIRIRGISSINAGNDPLYVINGVPVVNDNLSQDNNGNSLGSSTVSPLASLNSNDIESITVLKDASATAAYGARGANGVIVITTKSGKAGKTTINVSSYYGFTNNAIDGPQPLTGAQRETLYYEGIYNDYGAEYGFSRDEAKQFYEDNLGVFGRSYLDWNEQGRPEGNWFKAVQNEDAPMQEHVISATGGGEDHNFYASLGYYDQEATVIGASFDRISGSLNFTKDISENFKFSTANTASHLYQNGILEGSAYFSSPHTAKYFMSPLDQPYNEDGSINLDTGLPNPIFITRNDVDETKLTRILSNNSISWQTPIDNLSFTSRFSVDYQVYNYKTYNNRILGDGSETDGDGYVISRNTATYVFQNSLDYGLYFGNHNFDLKILQEFQKFRRNYIDASGNNFAVDGLTNLAVAGNPTGAYSDFTDWAVASYLGTLSYNFDSRYVLNGTYRREGNSRFASDRRWGDFWSVGAAWNLHREEFLKGSDFVNNLKLRASYGKTGNANINVNQYQVLVNYDANYAGAGAGYPPQYGNPDLTWETSRTFDAGIEFGLFQNRLTGSFAYYKRESRDLLLDVPLSMTTGFSSQFRNIGRMENQGFEVELNGNIVRSEDFNISLGGNLGTVKNEVLEVSKDLNGVEVPVTNSSTSYQRSASGTMVNEWFMPTWAGVDPDTGVDTWYTDASRDEITSNYNNAQRVYQGSSALPKFTAGLNFHVDFKGFFVDANGYYAGGNKVYESWHLYLNQTNGYISSVYNGYSTLMNRWQEPGDITRVSKMSNGGEPWRYNTKYLYDGDFIRLRNVTVGYDFKPQILEPIGLTGARLYVRGMNLYTWVKDDNLQHDPEVDATGFTSITTPPIKSVVLGVNLKF</sequence>
<keyword evidence="6 8" id="KW-0472">Membrane</keyword>
<dbReference type="NCBIfam" id="TIGR04056">
    <property type="entry name" value="OMP_RagA_SusC"/>
    <property type="match status" value="1"/>
</dbReference>
<comment type="subcellular location">
    <subcellularLocation>
        <location evidence="1 8">Cell outer membrane</location>
        <topology evidence="1 8">Multi-pass membrane protein</topology>
    </subcellularLocation>
</comment>
<keyword evidence="10" id="KW-0732">Signal</keyword>
<keyword evidence="5 9" id="KW-0798">TonB box</keyword>
<feature type="domain" description="TonB-dependent receptor-like beta-barrel" evidence="11">
    <location>
        <begin position="426"/>
        <end position="900"/>
    </location>
</feature>
<evidence type="ECO:0000256" key="1">
    <source>
        <dbReference type="ARBA" id="ARBA00004571"/>
    </source>
</evidence>
<evidence type="ECO:0000256" key="6">
    <source>
        <dbReference type="ARBA" id="ARBA00023136"/>
    </source>
</evidence>
<dbReference type="Proteomes" id="UP001139521">
    <property type="component" value="Unassembled WGS sequence"/>
</dbReference>
<accession>A0A9X2CQ11</accession>
<dbReference type="InterPro" id="IPR039426">
    <property type="entry name" value="TonB-dep_rcpt-like"/>
</dbReference>
<keyword evidence="2 8" id="KW-0813">Transport</keyword>
<gene>
    <name evidence="13" type="ORF">L1967_21345</name>
</gene>
<dbReference type="InterPro" id="IPR008969">
    <property type="entry name" value="CarboxyPept-like_regulatory"/>
</dbReference>
<evidence type="ECO:0000256" key="9">
    <source>
        <dbReference type="RuleBase" id="RU003357"/>
    </source>
</evidence>
<evidence type="ECO:0000256" key="3">
    <source>
        <dbReference type="ARBA" id="ARBA00022452"/>
    </source>
</evidence>
<keyword evidence="14" id="KW-1185">Reference proteome</keyword>
<dbReference type="EMBL" id="JAKHSK010000060">
    <property type="protein sequence ID" value="MCL6220844.1"/>
    <property type="molecule type" value="Genomic_DNA"/>
</dbReference>
<dbReference type="Gene3D" id="2.40.170.20">
    <property type="entry name" value="TonB-dependent receptor, beta-barrel domain"/>
    <property type="match status" value="1"/>
</dbReference>
<evidence type="ECO:0000313" key="14">
    <source>
        <dbReference type="Proteomes" id="UP001139521"/>
    </source>
</evidence>
<comment type="caution">
    <text evidence="13">The sequence shown here is derived from an EMBL/GenBank/DDBJ whole genome shotgun (WGS) entry which is preliminary data.</text>
</comment>
<evidence type="ECO:0000256" key="4">
    <source>
        <dbReference type="ARBA" id="ARBA00022692"/>
    </source>
</evidence>
<keyword evidence="4 8" id="KW-0812">Transmembrane</keyword>
<dbReference type="InterPro" id="IPR023997">
    <property type="entry name" value="TonB-dep_OMP_SusC/RagA_CS"/>
</dbReference>
<dbReference type="PROSITE" id="PS52016">
    <property type="entry name" value="TONB_DEPENDENT_REC_3"/>
    <property type="match status" value="1"/>
</dbReference>
<evidence type="ECO:0000313" key="13">
    <source>
        <dbReference type="EMBL" id="MCL6220844.1"/>
    </source>
</evidence>
<feature type="domain" description="TonB-dependent receptor plug" evidence="12">
    <location>
        <begin position="116"/>
        <end position="240"/>
    </location>
</feature>
<dbReference type="Gene3D" id="2.170.130.10">
    <property type="entry name" value="TonB-dependent receptor, plug domain"/>
    <property type="match status" value="1"/>
</dbReference>
<evidence type="ECO:0000256" key="7">
    <source>
        <dbReference type="ARBA" id="ARBA00023237"/>
    </source>
</evidence>
<reference evidence="13" key="1">
    <citation type="submission" date="2022-01" db="EMBL/GenBank/DDBJ databases">
        <title>Genome sequencing of Zunongwangia sp. M21534 genome.</title>
        <authorList>
            <person name="Chen Y."/>
            <person name="Dong C."/>
            <person name="Shao Z."/>
        </authorList>
    </citation>
    <scope>NUCLEOTIDE SEQUENCE</scope>
    <source>
        <strain evidence="13">MCCC M21534</strain>
    </source>
</reference>
<keyword evidence="13" id="KW-0675">Receptor</keyword>
<dbReference type="Pfam" id="PF07715">
    <property type="entry name" value="Plug"/>
    <property type="match status" value="1"/>
</dbReference>
<dbReference type="SUPFAM" id="SSF56935">
    <property type="entry name" value="Porins"/>
    <property type="match status" value="1"/>
</dbReference>
<comment type="similarity">
    <text evidence="8 9">Belongs to the TonB-dependent receptor family.</text>
</comment>
<dbReference type="InterPro" id="IPR036942">
    <property type="entry name" value="Beta-barrel_TonB_sf"/>
</dbReference>
<dbReference type="NCBIfam" id="TIGR04057">
    <property type="entry name" value="SusC_RagA_signa"/>
    <property type="match status" value="1"/>
</dbReference>
<keyword evidence="3 8" id="KW-1134">Transmembrane beta strand</keyword>
<evidence type="ECO:0000256" key="5">
    <source>
        <dbReference type="ARBA" id="ARBA00023077"/>
    </source>
</evidence>
<dbReference type="Pfam" id="PF00593">
    <property type="entry name" value="TonB_dep_Rec_b-barrel"/>
    <property type="match status" value="1"/>
</dbReference>
<evidence type="ECO:0000256" key="10">
    <source>
        <dbReference type="SAM" id="SignalP"/>
    </source>
</evidence>
<dbReference type="Pfam" id="PF13715">
    <property type="entry name" value="CarbopepD_reg_2"/>
    <property type="match status" value="1"/>
</dbReference>
<dbReference type="InterPro" id="IPR037066">
    <property type="entry name" value="Plug_dom_sf"/>
</dbReference>
<dbReference type="RefSeq" id="WP_249603523.1">
    <property type="nucleotide sequence ID" value="NZ_JAKHSK010000060.1"/>
</dbReference>
<organism evidence="13 14">
    <name type="scientific">Zunongwangia pacifica</name>
    <dbReference type="NCBI Taxonomy" id="2911062"/>
    <lineage>
        <taxon>Bacteria</taxon>
        <taxon>Pseudomonadati</taxon>
        <taxon>Bacteroidota</taxon>
        <taxon>Flavobacteriia</taxon>
        <taxon>Flavobacteriales</taxon>
        <taxon>Flavobacteriaceae</taxon>
        <taxon>Zunongwangia</taxon>
    </lineage>
</organism>
<proteinExistence type="inferred from homology"/>
<name>A0A9X2CQ11_9FLAO</name>
<evidence type="ECO:0000256" key="8">
    <source>
        <dbReference type="PROSITE-ProRule" id="PRU01360"/>
    </source>
</evidence>
<evidence type="ECO:0000259" key="12">
    <source>
        <dbReference type="Pfam" id="PF07715"/>
    </source>
</evidence>
<evidence type="ECO:0000256" key="2">
    <source>
        <dbReference type="ARBA" id="ARBA00022448"/>
    </source>
</evidence>
<dbReference type="InterPro" id="IPR023996">
    <property type="entry name" value="TonB-dep_OMP_SusC/RagA"/>
</dbReference>
<dbReference type="Gene3D" id="2.60.40.1120">
    <property type="entry name" value="Carboxypeptidase-like, regulatory domain"/>
    <property type="match status" value="1"/>
</dbReference>
<dbReference type="SUPFAM" id="SSF49464">
    <property type="entry name" value="Carboxypeptidase regulatory domain-like"/>
    <property type="match status" value="1"/>
</dbReference>
<dbReference type="InterPro" id="IPR000531">
    <property type="entry name" value="Beta-barrel_TonB"/>
</dbReference>
<feature type="signal peptide" evidence="10">
    <location>
        <begin position="1"/>
        <end position="22"/>
    </location>
</feature>
<evidence type="ECO:0000259" key="11">
    <source>
        <dbReference type="Pfam" id="PF00593"/>
    </source>
</evidence>
<feature type="chain" id="PRO_5040821573" evidence="10">
    <location>
        <begin position="23"/>
        <end position="1024"/>
    </location>
</feature>
<protein>
    <submittedName>
        <fullName evidence="13">TonB-dependent receptor</fullName>
    </submittedName>
</protein>
<dbReference type="GO" id="GO:0009279">
    <property type="term" value="C:cell outer membrane"/>
    <property type="evidence" value="ECO:0007669"/>
    <property type="project" value="UniProtKB-SubCell"/>
</dbReference>
<dbReference type="AlphaFoldDB" id="A0A9X2CQ11"/>
<dbReference type="InterPro" id="IPR012910">
    <property type="entry name" value="Plug_dom"/>
</dbReference>